<proteinExistence type="predicted"/>
<dbReference type="InterPro" id="IPR050625">
    <property type="entry name" value="ParA/MinD_ATPase"/>
</dbReference>
<keyword evidence="4" id="KW-1185">Reference proteome</keyword>
<dbReference type="GO" id="GO:0005829">
    <property type="term" value="C:cytosol"/>
    <property type="evidence" value="ECO:0007669"/>
    <property type="project" value="TreeGrafter"/>
</dbReference>
<sequence length="648" mass="68516">MNSDRNGRPDGESEDNGLLAEAGIDTTAIGILGTRTAHVRVVLPQNLEDPDDDLIDDAPRGDLRSGGIVIELPTEEPDDDLEVVTGELDEHAVAAARVATVASAADEEPAHVVDGAESAEADDTAEREPAAEETPADDGPAAENEGPGAERPSPEDPRTVDEAAADEALVDDAPADESSEDESSEDDAPAEEAPADGIPEDDERPAADVVGGKGGRDARPAHEDVLPSGYESVAVGRRRVRLEQPDDDDDTVPDGGTVPDGVAAPDVGTPAHGDETDEPAAAGEDEDMSDSPDGGPERPPITRPSFIEQPAPAPIETVAEPVSRRVGDVNRNTVRESADVLTADRLLDASAVHKPEPEGPWRQLLYRASGRLINLGDGRQARARKELTRRIAAPLSGVARFVPVLSRKGGVGKTTVTAVLGMALADARDDRVIAVDANPDRGTLAERIARPSGKTVRDLVRNRDAVNGYADMTSHVVRDETRLDVLASDTDPHVSEAFDDQDYRDVADVAAHYYSIVLTDSGTGIVHSVMGATLDLADQLIVVAGLSVDEARLASETLTWLESNGHADKVRDAVVVLNQSTAGTPLVRLDELDAHFRSRVRAVVRLPYDPQLATGSAIAYAELRPATRQAARELAARVVEGLRQQVDA</sequence>
<feature type="domain" description="CobQ/CobB/MinD/ParA nucleotide binding" evidence="2">
    <location>
        <begin position="404"/>
        <end position="445"/>
    </location>
</feature>
<dbReference type="GO" id="GO:0016887">
    <property type="term" value="F:ATP hydrolysis activity"/>
    <property type="evidence" value="ECO:0007669"/>
    <property type="project" value="TreeGrafter"/>
</dbReference>
<dbReference type="KEGG" id="mbet:N8K70_10725"/>
<dbReference type="PANTHER" id="PTHR43384">
    <property type="entry name" value="SEPTUM SITE-DETERMINING PROTEIN MIND HOMOLOG, CHLOROPLASTIC-RELATED"/>
    <property type="match status" value="1"/>
</dbReference>
<feature type="compositionally biased region" description="Acidic residues" evidence="1">
    <location>
        <begin position="275"/>
        <end position="290"/>
    </location>
</feature>
<dbReference type="Pfam" id="PF01656">
    <property type="entry name" value="CbiA"/>
    <property type="match status" value="1"/>
</dbReference>
<dbReference type="Proteomes" id="UP001305498">
    <property type="component" value="Chromosome"/>
</dbReference>
<evidence type="ECO:0000256" key="1">
    <source>
        <dbReference type="SAM" id="MobiDB-lite"/>
    </source>
</evidence>
<accession>A0AA97FFU2</accession>
<organism evidence="3 4">
    <name type="scientific">Microbacterium betulae</name>
    <dbReference type="NCBI Taxonomy" id="2981139"/>
    <lineage>
        <taxon>Bacteria</taxon>
        <taxon>Bacillati</taxon>
        <taxon>Actinomycetota</taxon>
        <taxon>Actinomycetes</taxon>
        <taxon>Micrococcales</taxon>
        <taxon>Microbacteriaceae</taxon>
        <taxon>Microbacterium</taxon>
    </lineage>
</organism>
<reference evidence="3 4" key="1">
    <citation type="submission" date="2023-02" db="EMBL/GenBank/DDBJ databases">
        <title>Microbacterium betulae sp. nov., isolated from birch wood.</title>
        <authorList>
            <person name="Pasciak M."/>
            <person name="Pawlik K.J."/>
            <person name="Martynowski D."/>
            <person name="Laczmanski L."/>
            <person name="Ciekot J."/>
            <person name="Szponar B."/>
            <person name="Wojcik-Fatla A."/>
            <person name="Mackiewicz B."/>
            <person name="Farian E."/>
            <person name="Cholewa G."/>
            <person name="Cholewa A."/>
            <person name="Dutkiewicz J."/>
        </authorList>
    </citation>
    <scope>NUCLEOTIDE SEQUENCE [LARGE SCALE GENOMIC DNA]</scope>
    <source>
        <strain evidence="3 4">AB</strain>
    </source>
</reference>
<dbReference type="GO" id="GO:0005524">
    <property type="term" value="F:ATP binding"/>
    <property type="evidence" value="ECO:0007669"/>
    <property type="project" value="TreeGrafter"/>
</dbReference>
<dbReference type="EMBL" id="CP118157">
    <property type="protein sequence ID" value="WOF21858.1"/>
    <property type="molecule type" value="Genomic_DNA"/>
</dbReference>
<protein>
    <submittedName>
        <fullName evidence="3">AAA family ATPase</fullName>
    </submittedName>
</protein>
<gene>
    <name evidence="3" type="ORF">N8K70_10725</name>
</gene>
<evidence type="ECO:0000313" key="3">
    <source>
        <dbReference type="EMBL" id="WOF21858.1"/>
    </source>
</evidence>
<feature type="compositionally biased region" description="Low complexity" evidence="1">
    <location>
        <begin position="253"/>
        <end position="262"/>
    </location>
</feature>
<dbReference type="GO" id="GO:0051782">
    <property type="term" value="P:negative regulation of cell division"/>
    <property type="evidence" value="ECO:0007669"/>
    <property type="project" value="TreeGrafter"/>
</dbReference>
<dbReference type="AlphaFoldDB" id="A0AA97FFU2"/>
<dbReference type="GO" id="GO:0009898">
    <property type="term" value="C:cytoplasmic side of plasma membrane"/>
    <property type="evidence" value="ECO:0007669"/>
    <property type="project" value="TreeGrafter"/>
</dbReference>
<dbReference type="InterPro" id="IPR027417">
    <property type="entry name" value="P-loop_NTPase"/>
</dbReference>
<dbReference type="PANTHER" id="PTHR43384:SF14">
    <property type="entry name" value="ESX-1 SECRETION-ASSOCIATED PROTEIN ESPI"/>
    <property type="match status" value="1"/>
</dbReference>
<evidence type="ECO:0000313" key="4">
    <source>
        <dbReference type="Proteomes" id="UP001305498"/>
    </source>
</evidence>
<dbReference type="InterPro" id="IPR002586">
    <property type="entry name" value="CobQ/CobB/MinD/ParA_Nub-bd_dom"/>
</dbReference>
<feature type="compositionally biased region" description="Basic and acidic residues" evidence="1">
    <location>
        <begin position="214"/>
        <end position="225"/>
    </location>
</feature>
<dbReference type="RefSeq" id="WP_317138336.1">
    <property type="nucleotide sequence ID" value="NZ_CP118157.1"/>
</dbReference>
<feature type="compositionally biased region" description="Acidic residues" evidence="1">
    <location>
        <begin position="163"/>
        <end position="203"/>
    </location>
</feature>
<evidence type="ECO:0000259" key="2">
    <source>
        <dbReference type="Pfam" id="PF01656"/>
    </source>
</evidence>
<name>A0AA97FFU2_9MICO</name>
<feature type="region of interest" description="Disordered" evidence="1">
    <location>
        <begin position="46"/>
        <end position="67"/>
    </location>
</feature>
<dbReference type="Gene3D" id="3.40.50.300">
    <property type="entry name" value="P-loop containing nucleotide triphosphate hydrolases"/>
    <property type="match status" value="1"/>
</dbReference>
<feature type="region of interest" description="Disordered" evidence="1">
    <location>
        <begin position="99"/>
        <end position="318"/>
    </location>
</feature>
<dbReference type="SUPFAM" id="SSF52540">
    <property type="entry name" value="P-loop containing nucleoside triphosphate hydrolases"/>
    <property type="match status" value="1"/>
</dbReference>
<feature type="compositionally biased region" description="Basic and acidic residues" evidence="1">
    <location>
        <begin position="152"/>
        <end position="161"/>
    </location>
</feature>